<dbReference type="AlphaFoldDB" id="A0A9D1V6D0"/>
<evidence type="ECO:0000256" key="1">
    <source>
        <dbReference type="ARBA" id="ARBA00022676"/>
    </source>
</evidence>
<dbReference type="CDD" id="cd00761">
    <property type="entry name" value="Glyco_tranf_GTA_type"/>
    <property type="match status" value="1"/>
</dbReference>
<dbReference type="PANTHER" id="PTHR22916:SF51">
    <property type="entry name" value="GLYCOSYLTRANSFERASE EPSH-RELATED"/>
    <property type="match status" value="1"/>
</dbReference>
<dbReference type="EMBL" id="DXFW01000040">
    <property type="protein sequence ID" value="HIX06811.1"/>
    <property type="molecule type" value="Genomic_DNA"/>
</dbReference>
<reference evidence="4" key="2">
    <citation type="submission" date="2021-04" db="EMBL/GenBank/DDBJ databases">
        <authorList>
            <person name="Gilroy R."/>
        </authorList>
    </citation>
    <scope>NUCLEOTIDE SEQUENCE</scope>
    <source>
        <strain evidence="4">2239</strain>
    </source>
</reference>
<dbReference type="Proteomes" id="UP000824193">
    <property type="component" value="Unassembled WGS sequence"/>
</dbReference>
<dbReference type="PANTHER" id="PTHR22916">
    <property type="entry name" value="GLYCOSYLTRANSFERASE"/>
    <property type="match status" value="1"/>
</dbReference>
<organism evidence="4 5">
    <name type="scientific">Candidatus Allofournierella pullicola</name>
    <dbReference type="NCBI Taxonomy" id="2838596"/>
    <lineage>
        <taxon>Bacteria</taxon>
        <taxon>Bacillati</taxon>
        <taxon>Bacillota</taxon>
        <taxon>Clostridia</taxon>
        <taxon>Eubacteriales</taxon>
        <taxon>Oscillospiraceae</taxon>
        <taxon>Allofournierella</taxon>
    </lineage>
</organism>
<keyword evidence="2" id="KW-0808">Transferase</keyword>
<reference evidence="4" key="1">
    <citation type="journal article" date="2021" name="PeerJ">
        <title>Extensive microbial diversity within the chicken gut microbiome revealed by metagenomics and culture.</title>
        <authorList>
            <person name="Gilroy R."/>
            <person name="Ravi A."/>
            <person name="Getino M."/>
            <person name="Pursley I."/>
            <person name="Horton D.L."/>
            <person name="Alikhan N.F."/>
            <person name="Baker D."/>
            <person name="Gharbi K."/>
            <person name="Hall N."/>
            <person name="Watson M."/>
            <person name="Adriaenssens E.M."/>
            <person name="Foster-Nyarko E."/>
            <person name="Jarju S."/>
            <person name="Secka A."/>
            <person name="Antonio M."/>
            <person name="Oren A."/>
            <person name="Chaudhuri R.R."/>
            <person name="La Ragione R."/>
            <person name="Hildebrand F."/>
            <person name="Pallen M.J."/>
        </authorList>
    </citation>
    <scope>NUCLEOTIDE SEQUENCE</scope>
    <source>
        <strain evidence="4">2239</strain>
    </source>
</reference>
<evidence type="ECO:0000259" key="3">
    <source>
        <dbReference type="Pfam" id="PF00535"/>
    </source>
</evidence>
<protein>
    <submittedName>
        <fullName evidence="4">Glycosyltransferase</fullName>
    </submittedName>
</protein>
<gene>
    <name evidence="4" type="ORF">H9865_12055</name>
</gene>
<dbReference type="SUPFAM" id="SSF53448">
    <property type="entry name" value="Nucleotide-diphospho-sugar transferases"/>
    <property type="match status" value="1"/>
</dbReference>
<accession>A0A9D1V6D0</accession>
<name>A0A9D1V6D0_9FIRM</name>
<proteinExistence type="predicted"/>
<evidence type="ECO:0000313" key="5">
    <source>
        <dbReference type="Proteomes" id="UP000824193"/>
    </source>
</evidence>
<evidence type="ECO:0000313" key="4">
    <source>
        <dbReference type="EMBL" id="HIX06811.1"/>
    </source>
</evidence>
<comment type="caution">
    <text evidence="4">The sequence shown here is derived from an EMBL/GenBank/DDBJ whole genome shotgun (WGS) entry which is preliminary data.</text>
</comment>
<dbReference type="Pfam" id="PF00535">
    <property type="entry name" value="Glycos_transf_2"/>
    <property type="match status" value="1"/>
</dbReference>
<evidence type="ECO:0000256" key="2">
    <source>
        <dbReference type="ARBA" id="ARBA00022679"/>
    </source>
</evidence>
<sequence>MTPQVSVIVPVYNCKELLPACLESIAGQTFTNWECILADDGSTDGSAALCDEYAARDSRFKVIHKPNGGVCSARNAGAAAAAAEYIIYCDQDDQFAPRLLELALAEQERYPEDLIVWPYTRETGIFAQQPSVPDSTVFDQHHLLEYLASDMMLYVWNKLLPRRVLAAMDRLFDESLIGGGEDYDLIFRLLPVFFKLHPSGTIRQINAPLYYWNPGNEKSVSKWASNTVNYSVRQLAFFRQIRQAFPTFYEHDEAQIAHCFNRLIRPMVYGFSLARQNGESLDAFWNSSELAEILGWLKEHRWYLGLYAPLRLHSAALGRRMLYWMDNKPRLYGLCYGIFYHLLAHGWNYL</sequence>
<dbReference type="InterPro" id="IPR001173">
    <property type="entry name" value="Glyco_trans_2-like"/>
</dbReference>
<feature type="domain" description="Glycosyltransferase 2-like" evidence="3">
    <location>
        <begin position="6"/>
        <end position="117"/>
    </location>
</feature>
<dbReference type="Gene3D" id="3.90.550.10">
    <property type="entry name" value="Spore Coat Polysaccharide Biosynthesis Protein SpsA, Chain A"/>
    <property type="match status" value="1"/>
</dbReference>
<dbReference type="InterPro" id="IPR029044">
    <property type="entry name" value="Nucleotide-diphossugar_trans"/>
</dbReference>
<keyword evidence="1" id="KW-0328">Glycosyltransferase</keyword>
<dbReference type="GO" id="GO:0016757">
    <property type="term" value="F:glycosyltransferase activity"/>
    <property type="evidence" value="ECO:0007669"/>
    <property type="project" value="UniProtKB-KW"/>
</dbReference>